<feature type="region of interest" description="Disordered" evidence="1">
    <location>
        <begin position="302"/>
        <end position="421"/>
    </location>
</feature>
<feature type="transmembrane region" description="Helical" evidence="2">
    <location>
        <begin position="922"/>
        <end position="947"/>
    </location>
</feature>
<dbReference type="GO" id="GO:0035725">
    <property type="term" value="P:sodium ion transmembrane transport"/>
    <property type="evidence" value="ECO:0007669"/>
    <property type="project" value="TreeGrafter"/>
</dbReference>
<comment type="caution">
    <text evidence="4">The sequence shown here is derived from an EMBL/GenBank/DDBJ whole genome shotgun (WGS) entry which is preliminary data.</text>
</comment>
<evidence type="ECO:0000256" key="2">
    <source>
        <dbReference type="SAM" id="Phobius"/>
    </source>
</evidence>
<dbReference type="OrthoDB" id="2141187at2759"/>
<dbReference type="InterPro" id="IPR014710">
    <property type="entry name" value="RmlC-like_jellyroll"/>
</dbReference>
<dbReference type="GO" id="GO:0098855">
    <property type="term" value="C:HCN channel complex"/>
    <property type="evidence" value="ECO:0007669"/>
    <property type="project" value="TreeGrafter"/>
</dbReference>
<dbReference type="GO" id="GO:0005249">
    <property type="term" value="F:voltage-gated potassium channel activity"/>
    <property type="evidence" value="ECO:0007669"/>
    <property type="project" value="TreeGrafter"/>
</dbReference>
<feature type="compositionally biased region" description="Polar residues" evidence="1">
    <location>
        <begin position="472"/>
        <end position="499"/>
    </location>
</feature>
<feature type="compositionally biased region" description="Polar residues" evidence="1">
    <location>
        <begin position="326"/>
        <end position="343"/>
    </location>
</feature>
<feature type="compositionally biased region" description="Basic and acidic residues" evidence="1">
    <location>
        <begin position="536"/>
        <end position="547"/>
    </location>
</feature>
<organism evidence="4 5">
    <name type="scientific">Chytriomyces confervae</name>
    <dbReference type="NCBI Taxonomy" id="246404"/>
    <lineage>
        <taxon>Eukaryota</taxon>
        <taxon>Fungi</taxon>
        <taxon>Fungi incertae sedis</taxon>
        <taxon>Chytridiomycota</taxon>
        <taxon>Chytridiomycota incertae sedis</taxon>
        <taxon>Chytridiomycetes</taxon>
        <taxon>Chytridiales</taxon>
        <taxon>Chytriomycetaceae</taxon>
        <taxon>Chytriomyces</taxon>
    </lineage>
</organism>
<gene>
    <name evidence="4" type="ORF">CcCBS67573_g02401</name>
</gene>
<evidence type="ECO:0000256" key="1">
    <source>
        <dbReference type="SAM" id="MobiDB-lite"/>
    </source>
</evidence>
<dbReference type="PROSITE" id="PS00888">
    <property type="entry name" value="CNMP_BINDING_1"/>
    <property type="match status" value="1"/>
</dbReference>
<dbReference type="Gene3D" id="2.60.120.10">
    <property type="entry name" value="Jelly Rolls"/>
    <property type="match status" value="1"/>
</dbReference>
<feature type="transmembrane region" description="Helical" evidence="2">
    <location>
        <begin position="967"/>
        <end position="985"/>
    </location>
</feature>
<dbReference type="InterPro" id="IPR051413">
    <property type="entry name" value="K/Na_HCN_channel"/>
</dbReference>
<sequence length="1230" mass="136261">MPRYCATPSCVEFSRIVLADVISLRSEVYNALQKADHLIEQLGGRPPVSQGNVRQHRSDPNEEDEEMMDAGNYLDLGLRLNAVDYAASAGAPSSGDKHGGLFSKMGRKEANIPGTTTSKDFDIDTVLSGETTQTQPPNQMKMGVARRASLIFAPTAPVPEPETAIDIDNLLGMDIDDILGVAPPTFSAVQVTAPVASNSTSSKETASSSIYSKKGEPPSSSVRTFGPKQFQLSSNKSSSVNPTQKNHEPDRSKSSAPKEPVSAMLRPLQVLVESTDSYMELPEGGPDLFSPANMLKKKVEDQVAEYHTESSELETTTSKESHDDPSSTANSNTSAVLSVTSNQDNEKGRRSLADGTSNVSDTGHTSTEKMKLSEIEPAADELKTPEVSHLHRSQSSATGVQRKPLHTDGNESKSASVSSRLVSSKATISKSISFNNSMPVTQEKIPNMRLSKAKSKPIVSAMKPDRDKAASTVKSGAISPQQSKKVVSTEKLSPNQARSQLKVASKSGEALPAPKEGSSAFSFTTEETGLLDRVKSDLSELSDRSNDSEDSNAPQILEESRKHGLGRTKQDGSNWSIASTHIPRYTFASLRLDAQPGAPHHPKEKGGEKGSQLAVTLARSVTNSSVHSILKQGRPSVSPAQRPSMGYSVASAAPRLSVDQSRMSLARSFRRPSEAFTASESFPLAKSRRASMLRSYIMPSPTAETETTSQAPSSIPNIVFRKTDINLSLSQRYLCLVLLPAYDNKGRSLNLDQFDDADFEAISFQINGLHPKSYILSMWDFAISVIYVLWIYFLPLVISFRHTFSSFSMNSLSLWTTTLFAIDTLTNMLTPQPKNVNPMGNFREYELERPALNQWIHAWVRKSMILEIVSLVPFEFIFRHVENSEFFLLLGILRIYRIPTKISRNALFAKVRLSLERMMGMGFFKVLPIAFGIFFLAHLDACVMYLIGRQSGFTGWAATWPQFKESNMYQIYTWTLFQALGNIFPMSFKPQTAAEQAIAIVFIVVGAVLYAAFVGYVSSAAMSINPSGRLYNQKIEELIDYVKWKNLGEETKEKLISYYETKYRGKFFEEDTLLTDMNESLREEIALHNTQRLIEKVPFLQRYEADGRDEIFYHRIASVLHARYFIPGDFIIKQGDSGNEMYFILSGKVNVFVNGTKVVSLYDGAYIGEVSLITRHLRTATVMAVLPSVLYKLTRHDFQAVIDEFPDMKSRIDKLARDAERMVRQAEERS</sequence>
<feature type="region of interest" description="Disordered" evidence="1">
    <location>
        <begin position="625"/>
        <end position="645"/>
    </location>
</feature>
<dbReference type="PANTHER" id="PTHR45689:SF5">
    <property type="entry name" value="I[[H]] CHANNEL, ISOFORM E"/>
    <property type="match status" value="1"/>
</dbReference>
<evidence type="ECO:0000313" key="5">
    <source>
        <dbReference type="Proteomes" id="UP000320333"/>
    </source>
</evidence>
<feature type="compositionally biased region" description="Polar residues" evidence="1">
    <location>
        <begin position="354"/>
        <end position="365"/>
    </location>
</feature>
<dbReference type="EMBL" id="QEAP01000050">
    <property type="protein sequence ID" value="TPX76335.1"/>
    <property type="molecule type" value="Genomic_DNA"/>
</dbReference>
<dbReference type="CDD" id="cd00038">
    <property type="entry name" value="CAP_ED"/>
    <property type="match status" value="1"/>
</dbReference>
<dbReference type="SUPFAM" id="SSF51206">
    <property type="entry name" value="cAMP-binding domain-like"/>
    <property type="match status" value="1"/>
</dbReference>
<reference evidence="4 5" key="1">
    <citation type="journal article" date="2019" name="Sci. Rep.">
        <title>Comparative genomics of chytrid fungi reveal insights into the obligate biotrophic and pathogenic lifestyle of Synchytrium endobioticum.</title>
        <authorList>
            <person name="van de Vossenberg B.T.L.H."/>
            <person name="Warris S."/>
            <person name="Nguyen H.D.T."/>
            <person name="van Gent-Pelzer M.P.E."/>
            <person name="Joly D.L."/>
            <person name="van de Geest H.C."/>
            <person name="Bonants P.J.M."/>
            <person name="Smith D.S."/>
            <person name="Levesque C.A."/>
            <person name="van der Lee T.A.J."/>
        </authorList>
    </citation>
    <scope>NUCLEOTIDE SEQUENCE [LARGE SCALE GENOMIC DNA]</scope>
    <source>
        <strain evidence="4 5">CBS 675.73</strain>
    </source>
</reference>
<proteinExistence type="predicted"/>
<evidence type="ECO:0000259" key="3">
    <source>
        <dbReference type="PROSITE" id="PS50042"/>
    </source>
</evidence>
<keyword evidence="2" id="KW-0472">Membrane</keyword>
<dbReference type="InterPro" id="IPR018490">
    <property type="entry name" value="cNMP-bd_dom_sf"/>
</dbReference>
<dbReference type="Gene3D" id="1.10.287.70">
    <property type="match status" value="1"/>
</dbReference>
<accession>A0A507FL23</accession>
<dbReference type="Proteomes" id="UP000320333">
    <property type="component" value="Unassembled WGS sequence"/>
</dbReference>
<feature type="compositionally biased region" description="Low complexity" evidence="1">
    <location>
        <begin position="196"/>
        <end position="212"/>
    </location>
</feature>
<dbReference type="Pfam" id="PF00027">
    <property type="entry name" value="cNMP_binding"/>
    <property type="match status" value="1"/>
</dbReference>
<dbReference type="Gene3D" id="1.10.287.630">
    <property type="entry name" value="Helix hairpin bin"/>
    <property type="match status" value="1"/>
</dbReference>
<feature type="transmembrane region" description="Helical" evidence="2">
    <location>
        <begin position="997"/>
        <end position="1017"/>
    </location>
</feature>
<dbReference type="PROSITE" id="PS00889">
    <property type="entry name" value="CNMP_BINDING_2"/>
    <property type="match status" value="1"/>
</dbReference>
<feature type="region of interest" description="Disordered" evidence="1">
    <location>
        <begin position="42"/>
        <end position="66"/>
    </location>
</feature>
<feature type="domain" description="Cyclic nucleotide-binding" evidence="3">
    <location>
        <begin position="1115"/>
        <end position="1211"/>
    </location>
</feature>
<dbReference type="InterPro" id="IPR000595">
    <property type="entry name" value="cNMP-bd_dom"/>
</dbReference>
<dbReference type="AlphaFoldDB" id="A0A507FL23"/>
<dbReference type="PROSITE" id="PS50042">
    <property type="entry name" value="CNMP_BINDING_3"/>
    <property type="match status" value="1"/>
</dbReference>
<feature type="region of interest" description="Disordered" evidence="1">
    <location>
        <begin position="594"/>
        <end position="613"/>
    </location>
</feature>
<dbReference type="SUPFAM" id="SSF81324">
    <property type="entry name" value="Voltage-gated potassium channels"/>
    <property type="match status" value="1"/>
</dbReference>
<keyword evidence="2" id="KW-1133">Transmembrane helix</keyword>
<dbReference type="InterPro" id="IPR018488">
    <property type="entry name" value="cNMP-bd_CS"/>
</dbReference>
<feature type="transmembrane region" description="Helical" evidence="2">
    <location>
        <begin position="774"/>
        <end position="800"/>
    </location>
</feature>
<feature type="region of interest" description="Disordered" evidence="1">
    <location>
        <begin position="194"/>
        <end position="264"/>
    </location>
</feature>
<dbReference type="SMART" id="SM00100">
    <property type="entry name" value="cNMP"/>
    <property type="match status" value="1"/>
</dbReference>
<feature type="region of interest" description="Disordered" evidence="1">
    <location>
        <begin position="536"/>
        <end position="576"/>
    </location>
</feature>
<feature type="compositionally biased region" description="Polar residues" evidence="1">
    <location>
        <begin position="230"/>
        <end position="244"/>
    </location>
</feature>
<evidence type="ECO:0000313" key="4">
    <source>
        <dbReference type="EMBL" id="TPX76335.1"/>
    </source>
</evidence>
<feature type="compositionally biased region" description="Low complexity" evidence="1">
    <location>
        <begin position="412"/>
        <end position="421"/>
    </location>
</feature>
<feature type="region of interest" description="Disordered" evidence="1">
    <location>
        <begin position="439"/>
        <end position="524"/>
    </location>
</feature>
<name>A0A507FL23_9FUNG</name>
<protein>
    <recommendedName>
        <fullName evidence="3">Cyclic nucleotide-binding domain-containing protein</fullName>
    </recommendedName>
</protein>
<keyword evidence="2" id="KW-0812">Transmembrane</keyword>
<feature type="compositionally biased region" description="Basic and acidic residues" evidence="1">
    <location>
        <begin position="366"/>
        <end position="389"/>
    </location>
</feature>
<dbReference type="PANTHER" id="PTHR45689">
    <property type="entry name" value="I[[H]] CHANNEL, ISOFORM E"/>
    <property type="match status" value="1"/>
</dbReference>
<keyword evidence="5" id="KW-1185">Reference proteome</keyword>
<dbReference type="GO" id="GO:0003254">
    <property type="term" value="P:regulation of membrane depolarization"/>
    <property type="evidence" value="ECO:0007669"/>
    <property type="project" value="TreeGrafter"/>
</dbReference>